<name>A0AC60NRM4_IXOPE</name>
<organism evidence="1 2">
    <name type="scientific">Ixodes persulcatus</name>
    <name type="common">Taiga tick</name>
    <dbReference type="NCBI Taxonomy" id="34615"/>
    <lineage>
        <taxon>Eukaryota</taxon>
        <taxon>Metazoa</taxon>
        <taxon>Ecdysozoa</taxon>
        <taxon>Arthropoda</taxon>
        <taxon>Chelicerata</taxon>
        <taxon>Arachnida</taxon>
        <taxon>Acari</taxon>
        <taxon>Parasitiformes</taxon>
        <taxon>Ixodida</taxon>
        <taxon>Ixodoidea</taxon>
        <taxon>Ixodidae</taxon>
        <taxon>Ixodinae</taxon>
        <taxon>Ixodes</taxon>
    </lineage>
</organism>
<sequence length="407" mass="43335">MAAAAEDDDAWLYGENEKADAENREEGGDDSRTAAEDSVVVIIKDEVPQVTIRDIKSAPYAAYPGPPPTVNLNIKRGAPFGGNLGPGGGVGPGGAKTKGLDVDEVALLNGVSIYEFNIESLEDKPWRKPGADITDYFNYGFNEDTWKIYCDRQRKLRSDNNVPVKSALHLVGKDPLLMPIPPVNENSKYTGMASVPVLGSKKAGPPPGRKMSGSIDVIGGGAPSLPSRRPGGGKEGVIQVIGSVDSGSMGGLSLPPTHVPPPGYMGVPLDASNMSIPPPIPGMIPGVPPPGYDTGSFPPPRFTHPPPPIPGAVGDRSYDDRSSFYNGSGYGQPYGDDGGGGSEHRGDKEERHRSSRRRHHRDEDEEEERRSSKHKHKRSKKERVAVVEEPEAATEGSQDAAPEAKAE</sequence>
<reference evidence="1 2" key="1">
    <citation type="journal article" date="2020" name="Cell">
        <title>Large-Scale Comparative Analyses of Tick Genomes Elucidate Their Genetic Diversity and Vector Capacities.</title>
        <authorList>
            <consortium name="Tick Genome and Microbiome Consortium (TIGMIC)"/>
            <person name="Jia N."/>
            <person name="Wang J."/>
            <person name="Shi W."/>
            <person name="Du L."/>
            <person name="Sun Y."/>
            <person name="Zhan W."/>
            <person name="Jiang J.F."/>
            <person name="Wang Q."/>
            <person name="Zhang B."/>
            <person name="Ji P."/>
            <person name="Bell-Sakyi L."/>
            <person name="Cui X.M."/>
            <person name="Yuan T.T."/>
            <person name="Jiang B.G."/>
            <person name="Yang W.F."/>
            <person name="Lam T.T."/>
            <person name="Chang Q.C."/>
            <person name="Ding S.J."/>
            <person name="Wang X.J."/>
            <person name="Zhu J.G."/>
            <person name="Ruan X.D."/>
            <person name="Zhao L."/>
            <person name="Wei J.T."/>
            <person name="Ye R.Z."/>
            <person name="Que T.C."/>
            <person name="Du C.H."/>
            <person name="Zhou Y.H."/>
            <person name="Cheng J.X."/>
            <person name="Dai P.F."/>
            <person name="Guo W.B."/>
            <person name="Han X.H."/>
            <person name="Huang E.J."/>
            <person name="Li L.F."/>
            <person name="Wei W."/>
            <person name="Gao Y.C."/>
            <person name="Liu J.Z."/>
            <person name="Shao H.Z."/>
            <person name="Wang X."/>
            <person name="Wang C.C."/>
            <person name="Yang T.C."/>
            <person name="Huo Q.B."/>
            <person name="Li W."/>
            <person name="Chen H.Y."/>
            <person name="Chen S.E."/>
            <person name="Zhou L.G."/>
            <person name="Ni X.B."/>
            <person name="Tian J.H."/>
            <person name="Sheng Y."/>
            <person name="Liu T."/>
            <person name="Pan Y.S."/>
            <person name="Xia L.Y."/>
            <person name="Li J."/>
            <person name="Zhao F."/>
            <person name="Cao W.C."/>
        </authorList>
    </citation>
    <scope>NUCLEOTIDE SEQUENCE [LARGE SCALE GENOMIC DNA]</scope>
    <source>
        <strain evidence="1">Iper-2018</strain>
    </source>
</reference>
<dbReference type="Proteomes" id="UP000805193">
    <property type="component" value="Unassembled WGS sequence"/>
</dbReference>
<keyword evidence="2" id="KW-1185">Reference proteome</keyword>
<proteinExistence type="predicted"/>
<evidence type="ECO:0000313" key="1">
    <source>
        <dbReference type="EMBL" id="KAG0409770.1"/>
    </source>
</evidence>
<protein>
    <submittedName>
        <fullName evidence="1">Uncharacterized protein</fullName>
    </submittedName>
</protein>
<comment type="caution">
    <text evidence="1">The sequence shown here is derived from an EMBL/GenBank/DDBJ whole genome shotgun (WGS) entry which is preliminary data.</text>
</comment>
<dbReference type="EMBL" id="JABSTQ010011594">
    <property type="protein sequence ID" value="KAG0409770.1"/>
    <property type="molecule type" value="Genomic_DNA"/>
</dbReference>
<accession>A0AC60NRM4</accession>
<evidence type="ECO:0000313" key="2">
    <source>
        <dbReference type="Proteomes" id="UP000805193"/>
    </source>
</evidence>
<gene>
    <name evidence="1" type="ORF">HPB47_013125</name>
</gene>